<keyword evidence="4" id="KW-0539">Nucleus</keyword>
<dbReference type="Proteomes" id="UP000008068">
    <property type="component" value="Unassembled WGS sequence"/>
</dbReference>
<keyword evidence="7" id="KW-1185">Reference proteome</keyword>
<proteinExistence type="predicted"/>
<dbReference type="InParanoid" id="G0P7Q5"/>
<dbReference type="PANTHER" id="PTHR13408:SF0">
    <property type="entry name" value="DNA-DIRECTED RNA POLYMERASE III SUBUNIT RPC4"/>
    <property type="match status" value="1"/>
</dbReference>
<dbReference type="InterPro" id="IPR007811">
    <property type="entry name" value="RPC4"/>
</dbReference>
<dbReference type="GO" id="GO:0042797">
    <property type="term" value="P:tRNA transcription by RNA polymerase III"/>
    <property type="evidence" value="ECO:0007669"/>
    <property type="project" value="TreeGrafter"/>
</dbReference>
<evidence type="ECO:0000313" key="6">
    <source>
        <dbReference type="EMBL" id="EGT47324.1"/>
    </source>
</evidence>
<protein>
    <submittedName>
        <fullName evidence="6">Uncharacterized protein</fullName>
    </submittedName>
</protein>
<feature type="compositionally biased region" description="Gly residues" evidence="5">
    <location>
        <begin position="34"/>
        <end position="46"/>
    </location>
</feature>
<evidence type="ECO:0000256" key="1">
    <source>
        <dbReference type="ARBA" id="ARBA00004123"/>
    </source>
</evidence>
<dbReference type="OrthoDB" id="5836119at2759"/>
<feature type="region of interest" description="Disordered" evidence="5">
    <location>
        <begin position="1"/>
        <end position="106"/>
    </location>
</feature>
<organism evidence="7">
    <name type="scientific">Caenorhabditis brenneri</name>
    <name type="common">Nematode worm</name>
    <dbReference type="NCBI Taxonomy" id="135651"/>
    <lineage>
        <taxon>Eukaryota</taxon>
        <taxon>Metazoa</taxon>
        <taxon>Ecdysozoa</taxon>
        <taxon>Nematoda</taxon>
        <taxon>Chromadorea</taxon>
        <taxon>Rhabditida</taxon>
        <taxon>Rhabditina</taxon>
        <taxon>Rhabditomorpha</taxon>
        <taxon>Rhabditoidea</taxon>
        <taxon>Rhabditidae</taxon>
        <taxon>Peloderinae</taxon>
        <taxon>Caenorhabditis</taxon>
    </lineage>
</organism>
<sequence length="405" mass="44092">MSKPGRPNLSLAGKREAALPQKHNRGGSTSNRGAGRGRGGGRGRGAGPRPRQELIQTGGVFSEGLGGEFPSKKKEKDIDAAQFALPSKRPVSGAASTSDEKKEEINVEAKASFEGWDELWRSDDECDERALNHLHPKGFISDLKRGNVMPVVLPVDDQSQFLNVINKSARLSLEEDNEMDVEEKKPAHNEAKAQQKRPTAEQLIKMLENSGTDLLHLQLPSVVAAICNKIENSVEVPMEVDNPDEEIPAGIPSAPPPPSGLPQSRTIGKLQVTGNGRLLLQVGGHTIELTSKLTEGKQQGTVLLEIDPEAELKQQQPTSTFSLEPAKTDSSLYHLGNVKYNLVGSMTWSKLNDKAPAVENGTETVREVDMRYEGSIGDDLEKLRKLEEEQSKWASLASRWAIGLP</sequence>
<dbReference type="PANTHER" id="PTHR13408">
    <property type="entry name" value="DNA-DIRECTED RNA POLYMERASE III"/>
    <property type="match status" value="1"/>
</dbReference>
<dbReference type="EMBL" id="GL380119">
    <property type="protein sequence ID" value="EGT47324.1"/>
    <property type="molecule type" value="Genomic_DNA"/>
</dbReference>
<reference evidence="7" key="1">
    <citation type="submission" date="2011-07" db="EMBL/GenBank/DDBJ databases">
        <authorList>
            <consortium name="Caenorhabditis brenneri Sequencing and Analysis Consortium"/>
            <person name="Wilson R.K."/>
        </authorList>
    </citation>
    <scope>NUCLEOTIDE SEQUENCE [LARGE SCALE GENOMIC DNA]</scope>
    <source>
        <strain evidence="7">PB2801</strain>
    </source>
</reference>
<dbReference type="GO" id="GO:0003677">
    <property type="term" value="F:DNA binding"/>
    <property type="evidence" value="ECO:0007669"/>
    <property type="project" value="InterPro"/>
</dbReference>
<feature type="region of interest" description="Disordered" evidence="5">
    <location>
        <begin position="175"/>
        <end position="198"/>
    </location>
</feature>
<evidence type="ECO:0000256" key="4">
    <source>
        <dbReference type="ARBA" id="ARBA00023242"/>
    </source>
</evidence>
<accession>G0P7Q5</accession>
<gene>
    <name evidence="6" type="ORF">CAEBREN_28808</name>
</gene>
<dbReference type="FunCoup" id="G0P7Q5">
    <property type="interactions" value="53"/>
</dbReference>
<evidence type="ECO:0000313" key="7">
    <source>
        <dbReference type="Proteomes" id="UP000008068"/>
    </source>
</evidence>
<keyword evidence="3" id="KW-0804">Transcription</keyword>
<evidence type="ECO:0000256" key="2">
    <source>
        <dbReference type="ARBA" id="ARBA00022478"/>
    </source>
</evidence>
<comment type="subcellular location">
    <subcellularLocation>
        <location evidence="1">Nucleus</location>
    </subcellularLocation>
</comment>
<dbReference type="HOGENOM" id="CLU_681935_0_0_1"/>
<dbReference type="GO" id="GO:0005666">
    <property type="term" value="C:RNA polymerase III complex"/>
    <property type="evidence" value="ECO:0007669"/>
    <property type="project" value="InterPro"/>
</dbReference>
<dbReference type="STRING" id="135651.G0P7Q5"/>
<dbReference type="eggNOG" id="ENOG502S977">
    <property type="taxonomic scope" value="Eukaryota"/>
</dbReference>
<feature type="compositionally biased region" description="Basic and acidic residues" evidence="5">
    <location>
        <begin position="182"/>
        <end position="193"/>
    </location>
</feature>
<evidence type="ECO:0000256" key="5">
    <source>
        <dbReference type="SAM" id="MobiDB-lite"/>
    </source>
</evidence>
<evidence type="ECO:0000256" key="3">
    <source>
        <dbReference type="ARBA" id="ARBA00023163"/>
    </source>
</evidence>
<feature type="compositionally biased region" description="Basic and acidic residues" evidence="5">
    <location>
        <begin position="70"/>
        <end position="79"/>
    </location>
</feature>
<dbReference type="AlphaFoldDB" id="G0P7Q5"/>
<keyword evidence="2" id="KW-0240">DNA-directed RNA polymerase</keyword>
<name>G0P7Q5_CAEBE</name>